<dbReference type="Proteomes" id="UP000070501">
    <property type="component" value="Unassembled WGS sequence"/>
</dbReference>
<keyword evidence="2" id="KW-1185">Reference proteome</keyword>
<protein>
    <submittedName>
        <fullName evidence="1">Uncharacterized protein</fullName>
    </submittedName>
</protein>
<organism evidence="1 2">
    <name type="scientific">Microdochium bolleyi</name>
    <dbReference type="NCBI Taxonomy" id="196109"/>
    <lineage>
        <taxon>Eukaryota</taxon>
        <taxon>Fungi</taxon>
        <taxon>Dikarya</taxon>
        <taxon>Ascomycota</taxon>
        <taxon>Pezizomycotina</taxon>
        <taxon>Sordariomycetes</taxon>
        <taxon>Xylariomycetidae</taxon>
        <taxon>Xylariales</taxon>
        <taxon>Microdochiaceae</taxon>
        <taxon>Microdochium</taxon>
    </lineage>
</organism>
<accession>A0A136ISU9</accession>
<dbReference type="EMBL" id="KQ964259">
    <property type="protein sequence ID" value="KXJ88084.1"/>
    <property type="molecule type" value="Genomic_DNA"/>
</dbReference>
<gene>
    <name evidence="1" type="ORF">Micbo1qcDRAFT_178250</name>
</gene>
<dbReference type="AlphaFoldDB" id="A0A136ISU9"/>
<evidence type="ECO:0000313" key="1">
    <source>
        <dbReference type="EMBL" id="KXJ88084.1"/>
    </source>
</evidence>
<evidence type="ECO:0000313" key="2">
    <source>
        <dbReference type="Proteomes" id="UP000070501"/>
    </source>
</evidence>
<name>A0A136ISU9_9PEZI</name>
<dbReference type="OrthoDB" id="1470350at2759"/>
<proteinExistence type="predicted"/>
<dbReference type="InParanoid" id="A0A136ISU9"/>
<reference evidence="2" key="1">
    <citation type="submission" date="2016-02" db="EMBL/GenBank/DDBJ databases">
        <title>Draft genome sequence of Microdochium bolleyi, a fungal endophyte of beachgrass.</title>
        <authorList>
            <consortium name="DOE Joint Genome Institute"/>
            <person name="David A.S."/>
            <person name="May G."/>
            <person name="Haridas S."/>
            <person name="Lim J."/>
            <person name="Wang M."/>
            <person name="Labutti K."/>
            <person name="Lipzen A."/>
            <person name="Barry K."/>
            <person name="Grigoriev I.V."/>
        </authorList>
    </citation>
    <scope>NUCLEOTIDE SEQUENCE [LARGE SCALE GENOMIC DNA]</scope>
    <source>
        <strain evidence="2">J235TASD1</strain>
    </source>
</reference>
<sequence length="114" mass="12577">MVKCGSADLAQIWTRPSSKSPASALGPAPFRTRGSILCVARCSSNADFVQMMSLSSVRRGCWDKRLAHLDLKLVMTRLVWNSAFHRLAGELEDWGLDEGVLIKPQTCRKQLSSA</sequence>